<dbReference type="GeneID" id="78230838"/>
<evidence type="ECO:0000256" key="7">
    <source>
        <dbReference type="ARBA" id="ARBA00022729"/>
    </source>
</evidence>
<dbReference type="SMART" id="SM00936">
    <property type="entry name" value="PBP5_C"/>
    <property type="match status" value="1"/>
</dbReference>
<name>E7G8W2_9FIRM</name>
<keyword evidence="19" id="KW-1185">Reference proteome</keyword>
<keyword evidence="10" id="KW-0573">Peptidoglycan synthesis</keyword>
<dbReference type="eggNOG" id="COG1686">
    <property type="taxonomic scope" value="Bacteria"/>
</dbReference>
<keyword evidence="7 16" id="KW-0732">Signal</keyword>
<dbReference type="GO" id="GO:0006508">
    <property type="term" value="P:proteolysis"/>
    <property type="evidence" value="ECO:0007669"/>
    <property type="project" value="UniProtKB-KW"/>
</dbReference>
<dbReference type="InterPro" id="IPR001967">
    <property type="entry name" value="Peptidase_S11_N"/>
</dbReference>
<dbReference type="InterPro" id="IPR015956">
    <property type="entry name" value="Peniciliin-bd_prot_C_sf"/>
</dbReference>
<dbReference type="OrthoDB" id="9791132at2"/>
<dbReference type="InterPro" id="IPR012907">
    <property type="entry name" value="Peptidase_S11_C"/>
</dbReference>
<dbReference type="InterPro" id="IPR018044">
    <property type="entry name" value="Peptidase_S11"/>
</dbReference>
<dbReference type="AlphaFoldDB" id="E7G8W2"/>
<evidence type="ECO:0000256" key="5">
    <source>
        <dbReference type="ARBA" id="ARBA00022645"/>
    </source>
</evidence>
<dbReference type="PRINTS" id="PR00725">
    <property type="entry name" value="DADACBPTASE1"/>
</dbReference>
<dbReference type="GO" id="GO:0071555">
    <property type="term" value="P:cell wall organization"/>
    <property type="evidence" value="ECO:0007669"/>
    <property type="project" value="UniProtKB-KW"/>
</dbReference>
<dbReference type="RefSeq" id="WP_008788316.1">
    <property type="nucleotide sequence ID" value="NZ_AKCB01000002.1"/>
</dbReference>
<protein>
    <recommendedName>
        <fullName evidence="4">serine-type D-Ala-D-Ala carboxypeptidase</fullName>
        <ecNumber evidence="4">3.4.16.4</ecNumber>
    </recommendedName>
</protein>
<comment type="catalytic activity">
    <reaction evidence="12">
        <text>Preferential cleavage: (Ac)2-L-Lys-D-Ala-|-D-Ala. Also transpeptidation of peptidyl-alanyl moieties that are N-acyl substituents of D-alanine.</text>
        <dbReference type="EC" id="3.4.16.4"/>
    </reaction>
</comment>
<dbReference type="GO" id="GO:0009252">
    <property type="term" value="P:peptidoglycan biosynthetic process"/>
    <property type="evidence" value="ECO:0007669"/>
    <property type="project" value="UniProtKB-UniPathway"/>
</dbReference>
<dbReference type="SUPFAM" id="SSF56601">
    <property type="entry name" value="beta-lactamase/transpeptidase-like"/>
    <property type="match status" value="1"/>
</dbReference>
<keyword evidence="6" id="KW-0645">Protease</keyword>
<evidence type="ECO:0000256" key="12">
    <source>
        <dbReference type="ARBA" id="ARBA00034000"/>
    </source>
</evidence>
<evidence type="ECO:0000256" key="15">
    <source>
        <dbReference type="RuleBase" id="RU004016"/>
    </source>
</evidence>
<feature type="active site" evidence="13">
    <location>
        <position position="119"/>
    </location>
</feature>
<dbReference type="Pfam" id="PF07943">
    <property type="entry name" value="PBP5_C"/>
    <property type="match status" value="1"/>
</dbReference>
<dbReference type="InterPro" id="IPR037167">
    <property type="entry name" value="Peptidase_S11_C_sf"/>
</dbReference>
<accession>E7G8W2</accession>
<dbReference type="Gene3D" id="2.60.410.10">
    <property type="entry name" value="D-Ala-D-Ala carboxypeptidase, C-terminal domain"/>
    <property type="match status" value="1"/>
</dbReference>
<feature type="binding site" evidence="14">
    <location>
        <position position="227"/>
    </location>
    <ligand>
        <name>substrate</name>
    </ligand>
</feature>
<dbReference type="EC" id="3.4.16.4" evidence="4"/>
<dbReference type="Gene3D" id="3.40.710.10">
    <property type="entry name" value="DD-peptidase/beta-lactamase superfamily"/>
    <property type="match status" value="1"/>
</dbReference>
<proteinExistence type="inferred from homology"/>
<dbReference type="Proteomes" id="UP000003157">
    <property type="component" value="Unassembled WGS sequence"/>
</dbReference>
<dbReference type="PANTHER" id="PTHR21581:SF6">
    <property type="entry name" value="TRAFFICKING PROTEIN PARTICLE COMPLEX SUBUNIT 12"/>
    <property type="match status" value="1"/>
</dbReference>
<dbReference type="UniPathway" id="UPA00219"/>
<evidence type="ECO:0000256" key="2">
    <source>
        <dbReference type="ARBA" id="ARBA00004752"/>
    </source>
</evidence>
<evidence type="ECO:0000259" key="17">
    <source>
        <dbReference type="SMART" id="SM00936"/>
    </source>
</evidence>
<dbReference type="STRING" id="100884.GCA_000269565_03042"/>
<feature type="active site" description="Acyl-ester intermediate" evidence="13">
    <location>
        <position position="59"/>
    </location>
</feature>
<comment type="similarity">
    <text evidence="3 15">Belongs to the peptidase S11 family.</text>
</comment>
<dbReference type="GO" id="GO:0009002">
    <property type="term" value="F:serine-type D-Ala-D-Ala carboxypeptidase activity"/>
    <property type="evidence" value="ECO:0007669"/>
    <property type="project" value="UniProtKB-EC"/>
</dbReference>
<evidence type="ECO:0000256" key="8">
    <source>
        <dbReference type="ARBA" id="ARBA00022801"/>
    </source>
</evidence>
<feature type="active site" description="Proton acceptor" evidence="13">
    <location>
        <position position="62"/>
    </location>
</feature>
<evidence type="ECO:0000256" key="9">
    <source>
        <dbReference type="ARBA" id="ARBA00022960"/>
    </source>
</evidence>
<keyword evidence="11" id="KW-0961">Cell wall biogenesis/degradation</keyword>
<dbReference type="EMBL" id="ADKX01000022">
    <property type="protein sequence ID" value="EFW05555.1"/>
    <property type="molecule type" value="Genomic_DNA"/>
</dbReference>
<keyword evidence="5 18" id="KW-0121">Carboxypeptidase</keyword>
<evidence type="ECO:0000313" key="19">
    <source>
        <dbReference type="Proteomes" id="UP000003157"/>
    </source>
</evidence>
<comment type="pathway">
    <text evidence="2">Cell wall biogenesis; peptidoglycan biosynthesis.</text>
</comment>
<feature type="signal peptide" evidence="16">
    <location>
        <begin position="1"/>
        <end position="23"/>
    </location>
</feature>
<reference evidence="18 19" key="1">
    <citation type="submission" date="2010-12" db="EMBL/GenBank/DDBJ databases">
        <title>The Genome Sequence of Coprobacillus sp. strain 29_1.</title>
        <authorList>
            <consortium name="The Broad Institute Genome Sequencing Platform"/>
            <person name="Earl A."/>
            <person name="Ward D."/>
            <person name="Feldgarden M."/>
            <person name="Gevers D."/>
            <person name="Daigneault M."/>
            <person name="Sibley C.D."/>
            <person name="White A."/>
            <person name="Strauss J."/>
            <person name="Allen-Vercoe E."/>
            <person name="Young S.K."/>
            <person name="Zeng Q."/>
            <person name="Gargeya S."/>
            <person name="Fitzgerald M."/>
            <person name="Haas B."/>
            <person name="Abouelleil A."/>
            <person name="Alvarado L."/>
            <person name="Arachchi H.M."/>
            <person name="Berlin A."/>
            <person name="Brown A."/>
            <person name="Chapman S.B."/>
            <person name="Chen Z."/>
            <person name="Dunbar C."/>
            <person name="Freedman E."/>
            <person name="Gearin G."/>
            <person name="Gellesch M."/>
            <person name="Goldberg J."/>
            <person name="Griggs A."/>
            <person name="Gujja S."/>
            <person name="Heilman E."/>
            <person name="Heiman D."/>
            <person name="Howarth C."/>
            <person name="Larson L."/>
            <person name="Lui A."/>
            <person name="MacDonald P.J.P."/>
            <person name="Mehta T."/>
            <person name="Montmayeur A."/>
            <person name="Murphy C."/>
            <person name="Neiman D."/>
            <person name="Pearson M."/>
            <person name="Priest M."/>
            <person name="Roberts A."/>
            <person name="Saif S."/>
            <person name="Shea T."/>
            <person name="Shenoy N."/>
            <person name="Sisk P."/>
            <person name="Stolte C."/>
            <person name="Sykes S."/>
            <person name="White J."/>
            <person name="Yandava C."/>
            <person name="Nusbaum C."/>
            <person name="Birren B."/>
        </authorList>
    </citation>
    <scope>NUCLEOTIDE SEQUENCE [LARGE SCALE GENOMIC DNA]</scope>
    <source>
        <strain evidence="18 19">29_1</strain>
    </source>
</reference>
<evidence type="ECO:0000256" key="10">
    <source>
        <dbReference type="ARBA" id="ARBA00022984"/>
    </source>
</evidence>
<dbReference type="Pfam" id="PF00768">
    <property type="entry name" value="Peptidase_S11"/>
    <property type="match status" value="1"/>
</dbReference>
<evidence type="ECO:0000256" key="11">
    <source>
        <dbReference type="ARBA" id="ARBA00023316"/>
    </source>
</evidence>
<gene>
    <name evidence="18" type="ORF">HMPREF9488_01200</name>
</gene>
<sequence length="381" mass="42674">MIKKILICLFVMLLCMFPKVVYAEDLKLAPNAASSVLMEASTKQVLYSSHETDKLFPASTTKIMTMILMFEAINKGTLKWDDVLTCSAYAASMGGSQIYLEEGEQMSVSDLFKGISIASANDACVMVGERIAGTNDGFVKMMNEKAKELNLTNTHFMNPTGLHDDNHYTCALDLGLMASYLIQIGGDRLFATTSLYDSYIRENSAQKFWLVNTNKLLKSYEGADGLKTGYTKEAGYCIVSTAKRNGLRLIAVVMKESEPKVRNQEVSQLLDYGFSLYENVILFKKDDIIEKIPIENARQKSVEVVCKEDVVYVKDKSAQDEVTYEMNYTNLVPPIKKGETIGHILLMRSDVNIASFEVVSKDDIEALTLPEKMYNYFKAFV</sequence>
<evidence type="ECO:0000256" key="14">
    <source>
        <dbReference type="PIRSR" id="PIRSR618044-2"/>
    </source>
</evidence>
<feature type="domain" description="Peptidase S11 D-Ala-D-Ala carboxypeptidase A C-terminal" evidence="17">
    <location>
        <begin position="277"/>
        <end position="366"/>
    </location>
</feature>
<evidence type="ECO:0000256" key="6">
    <source>
        <dbReference type="ARBA" id="ARBA00022670"/>
    </source>
</evidence>
<evidence type="ECO:0000256" key="1">
    <source>
        <dbReference type="ARBA" id="ARBA00003217"/>
    </source>
</evidence>
<dbReference type="GO" id="GO:0008360">
    <property type="term" value="P:regulation of cell shape"/>
    <property type="evidence" value="ECO:0007669"/>
    <property type="project" value="UniProtKB-KW"/>
</dbReference>
<comment type="function">
    <text evidence="1">Removes C-terminal D-alanyl residues from sugar-peptide cell wall precursors.</text>
</comment>
<comment type="caution">
    <text evidence="18">The sequence shown here is derived from an EMBL/GenBank/DDBJ whole genome shotgun (WGS) entry which is preliminary data.</text>
</comment>
<evidence type="ECO:0000256" key="4">
    <source>
        <dbReference type="ARBA" id="ARBA00012448"/>
    </source>
</evidence>
<evidence type="ECO:0000256" key="13">
    <source>
        <dbReference type="PIRSR" id="PIRSR618044-1"/>
    </source>
</evidence>
<keyword evidence="8" id="KW-0378">Hydrolase</keyword>
<evidence type="ECO:0000313" key="18">
    <source>
        <dbReference type="EMBL" id="EFW05555.1"/>
    </source>
</evidence>
<keyword evidence="9" id="KW-0133">Cell shape</keyword>
<evidence type="ECO:0000256" key="3">
    <source>
        <dbReference type="ARBA" id="ARBA00007164"/>
    </source>
</evidence>
<feature type="chain" id="PRO_5003220199" description="serine-type D-Ala-D-Ala carboxypeptidase" evidence="16">
    <location>
        <begin position="24"/>
        <end position="381"/>
    </location>
</feature>
<dbReference type="MEROPS" id="S11.005"/>
<evidence type="ECO:0000256" key="16">
    <source>
        <dbReference type="SAM" id="SignalP"/>
    </source>
</evidence>
<dbReference type="InterPro" id="IPR012338">
    <property type="entry name" value="Beta-lactam/transpept-like"/>
</dbReference>
<dbReference type="SUPFAM" id="SSF69189">
    <property type="entry name" value="Penicillin-binding protein associated domain"/>
    <property type="match status" value="1"/>
</dbReference>
<dbReference type="PANTHER" id="PTHR21581">
    <property type="entry name" value="D-ALANYL-D-ALANINE CARBOXYPEPTIDASE"/>
    <property type="match status" value="1"/>
</dbReference>
<organism evidence="18 19">
    <name type="scientific">Coprobacillus cateniformis</name>
    <dbReference type="NCBI Taxonomy" id="100884"/>
    <lineage>
        <taxon>Bacteria</taxon>
        <taxon>Bacillati</taxon>
        <taxon>Bacillota</taxon>
        <taxon>Erysipelotrichia</taxon>
        <taxon>Erysipelotrichales</taxon>
        <taxon>Coprobacillaceae</taxon>
        <taxon>Coprobacillus</taxon>
    </lineage>
</organism>
<dbReference type="HOGENOM" id="CLU_027070_8_0_9"/>